<dbReference type="Proteomes" id="UP000182498">
    <property type="component" value="Unassembled WGS sequence"/>
</dbReference>
<evidence type="ECO:0000313" key="2">
    <source>
        <dbReference type="Proteomes" id="UP000182498"/>
    </source>
</evidence>
<dbReference type="EMBL" id="FAUH01000021">
    <property type="protein sequence ID" value="CUU67296.1"/>
    <property type="molecule type" value="Genomic_DNA"/>
</dbReference>
<dbReference type="OrthoDB" id="4427980at2"/>
<protein>
    <submittedName>
        <fullName evidence="1">Uncharacterized protein</fullName>
    </submittedName>
</protein>
<keyword evidence="2" id="KW-1185">Reference proteome</keyword>
<organism evidence="1 2">
    <name type="scientific">Corynebacterium variabile</name>
    <dbReference type="NCBI Taxonomy" id="1727"/>
    <lineage>
        <taxon>Bacteria</taxon>
        <taxon>Bacillati</taxon>
        <taxon>Actinomycetota</taxon>
        <taxon>Actinomycetes</taxon>
        <taxon>Mycobacteriales</taxon>
        <taxon>Corynebacteriaceae</taxon>
        <taxon>Corynebacterium</taxon>
    </lineage>
</organism>
<accession>A0A0X2NPC3</accession>
<name>A0A0X2NPC3_9CORY</name>
<gene>
    <name evidence="1" type="ORF">CVAR292_02658</name>
</gene>
<proteinExistence type="predicted"/>
<dbReference type="AlphaFoldDB" id="A0A0X2NPC3"/>
<evidence type="ECO:0000313" key="1">
    <source>
        <dbReference type="EMBL" id="CUU67296.1"/>
    </source>
</evidence>
<sequence>MTEGPRHASARRSRGVATWVWAVPVAVVVIIAVFIGWLALSRDDDSDASGCIAGDLGLLVWADPAAEDTARSLVDAYAAADPVVRDFCVRPRLEIKDTAAAVDEYRSAMPGVAPVWLPAGSELTAGLAGAPEDPPVVGTTAEGLPVPLVAFGSSPMVQEDQARAAADFLRTATAGEGDSGEDGGEN</sequence>
<dbReference type="RefSeq" id="WP_141657124.1">
    <property type="nucleotide sequence ID" value="NZ_JBQQGQ010000001.1"/>
</dbReference>
<reference evidence="2" key="1">
    <citation type="submission" date="2015-11" db="EMBL/GenBank/DDBJ databases">
        <authorList>
            <person name="Dugat-Bony E."/>
        </authorList>
    </citation>
    <scope>NUCLEOTIDE SEQUENCE [LARGE SCALE GENOMIC DNA]</scope>
    <source>
        <strain evidence="2">Mu292</strain>
    </source>
</reference>